<evidence type="ECO:0000256" key="1">
    <source>
        <dbReference type="ARBA" id="ARBA00001973"/>
    </source>
</evidence>
<evidence type="ECO:0000313" key="8">
    <source>
        <dbReference type="EMBL" id="KKZ60926.1"/>
    </source>
</evidence>
<proteinExistence type="predicted"/>
<dbReference type="Proteomes" id="UP000034164">
    <property type="component" value="Unassembled WGS sequence"/>
</dbReference>
<evidence type="ECO:0000256" key="6">
    <source>
        <dbReference type="SAM" id="SignalP"/>
    </source>
</evidence>
<gene>
    <name evidence="8" type="ORF">EMCG_04425</name>
</gene>
<name>A0A0G2J7G6_9EURO</name>
<dbReference type="PANTHER" id="PTHR33353:SF34">
    <property type="entry name" value="ENDO-BETA-1,4-GLUCANASE D"/>
    <property type="match status" value="1"/>
</dbReference>
<organism evidence="8 9">
    <name type="scientific">[Emmonsia] crescens</name>
    <dbReference type="NCBI Taxonomy" id="73230"/>
    <lineage>
        <taxon>Eukaryota</taxon>
        <taxon>Fungi</taxon>
        <taxon>Dikarya</taxon>
        <taxon>Ascomycota</taxon>
        <taxon>Pezizomycotina</taxon>
        <taxon>Eurotiomycetes</taxon>
        <taxon>Eurotiomycetidae</taxon>
        <taxon>Onygenales</taxon>
        <taxon>Ajellomycetaceae</taxon>
        <taxon>Emergomyces</taxon>
    </lineage>
</organism>
<dbReference type="GO" id="GO:0005576">
    <property type="term" value="C:extracellular region"/>
    <property type="evidence" value="ECO:0007669"/>
    <property type="project" value="UniProtKB-SubCell"/>
</dbReference>
<dbReference type="Pfam" id="PF03443">
    <property type="entry name" value="AA9"/>
    <property type="match status" value="1"/>
</dbReference>
<feature type="compositionally biased region" description="Low complexity" evidence="5">
    <location>
        <begin position="273"/>
        <end position="282"/>
    </location>
</feature>
<dbReference type="EMBL" id="LCZI01001390">
    <property type="protein sequence ID" value="KKZ60926.1"/>
    <property type="molecule type" value="Genomic_DNA"/>
</dbReference>
<evidence type="ECO:0000256" key="5">
    <source>
        <dbReference type="SAM" id="MobiDB-lite"/>
    </source>
</evidence>
<keyword evidence="4" id="KW-1015">Disulfide bond</keyword>
<comment type="cofactor">
    <cofactor evidence="1">
        <name>Cu(2+)</name>
        <dbReference type="ChEBI" id="CHEBI:29036"/>
    </cofactor>
</comment>
<feature type="region of interest" description="Disordered" evidence="5">
    <location>
        <begin position="241"/>
        <end position="341"/>
    </location>
</feature>
<protein>
    <recommendedName>
        <fullName evidence="7">Auxiliary Activity family 9 catalytic domain-containing protein</fullName>
    </recommendedName>
</protein>
<keyword evidence="3" id="KW-0964">Secreted</keyword>
<feature type="chain" id="PRO_5002545742" description="Auxiliary Activity family 9 catalytic domain-containing protein" evidence="6">
    <location>
        <begin position="24"/>
        <end position="341"/>
    </location>
</feature>
<dbReference type="VEuPathDB" id="FungiDB:EMCG_04425"/>
<dbReference type="Gene3D" id="2.70.50.70">
    <property type="match status" value="1"/>
</dbReference>
<keyword evidence="6" id="KW-0732">Signal</keyword>
<evidence type="ECO:0000259" key="7">
    <source>
        <dbReference type="Pfam" id="PF03443"/>
    </source>
</evidence>
<dbReference type="AlphaFoldDB" id="A0A0G2J7G6"/>
<sequence length="341" mass="35931">MSILKPAALIGALASVALVGAHGTVTGILADGNYFGGYLIGQYPYMANPPDIAGWSTTAIDNGYVDPSSYTSPNIICNRDAQPGAAAAEVSAGGIIEVQWTEWPDSHHGPVLDYLANCNGDCSTVNKTTLEFFKIQEVGLVDGSQSPGKWASDELIANNNTWTLTIPETIPSGNYVLRHEIIALHASHEDYGTQNYPQCFNLKITGGGTAQPLGTRGTDLYQSTDPGINVNIYNPLSGYEIPGPSLFDDSGNPGGDQDPDSSEPSAPAPSPTVSPIVTPTVTLIDTPITPSVSDGAVIPSPNETPSISDGAPATPTVTIRCPPRYNKRPGRPHPRQFNYRG</sequence>
<evidence type="ECO:0000256" key="3">
    <source>
        <dbReference type="ARBA" id="ARBA00022525"/>
    </source>
</evidence>
<dbReference type="OrthoDB" id="4183904at2759"/>
<feature type="domain" description="Auxiliary Activity family 9 catalytic" evidence="7">
    <location>
        <begin position="22"/>
        <end position="235"/>
    </location>
</feature>
<evidence type="ECO:0000256" key="4">
    <source>
        <dbReference type="ARBA" id="ARBA00023157"/>
    </source>
</evidence>
<accession>A0A0G2J7G6</accession>
<evidence type="ECO:0000256" key="2">
    <source>
        <dbReference type="ARBA" id="ARBA00004613"/>
    </source>
</evidence>
<feature type="signal peptide" evidence="6">
    <location>
        <begin position="1"/>
        <end position="23"/>
    </location>
</feature>
<dbReference type="CDD" id="cd21175">
    <property type="entry name" value="LPMO_AA9"/>
    <property type="match status" value="1"/>
</dbReference>
<feature type="compositionally biased region" description="Basic residues" evidence="5">
    <location>
        <begin position="325"/>
        <end position="334"/>
    </location>
</feature>
<dbReference type="InterPro" id="IPR049892">
    <property type="entry name" value="AA9"/>
</dbReference>
<comment type="caution">
    <text evidence="8">The sequence shown here is derived from an EMBL/GenBank/DDBJ whole genome shotgun (WGS) entry which is preliminary data.</text>
</comment>
<reference evidence="9" key="1">
    <citation type="journal article" date="2015" name="PLoS Genet.">
        <title>The dynamic genome and transcriptome of the human fungal pathogen Blastomyces and close relative Emmonsia.</title>
        <authorList>
            <person name="Munoz J.F."/>
            <person name="Gauthier G.M."/>
            <person name="Desjardins C.A."/>
            <person name="Gallo J.E."/>
            <person name="Holder J."/>
            <person name="Sullivan T.D."/>
            <person name="Marty A.J."/>
            <person name="Carmen J.C."/>
            <person name="Chen Z."/>
            <person name="Ding L."/>
            <person name="Gujja S."/>
            <person name="Magrini V."/>
            <person name="Misas E."/>
            <person name="Mitreva M."/>
            <person name="Priest M."/>
            <person name="Saif S."/>
            <person name="Whiston E.A."/>
            <person name="Young S."/>
            <person name="Zeng Q."/>
            <person name="Goldman W.E."/>
            <person name="Mardis E.R."/>
            <person name="Taylor J.W."/>
            <person name="McEwen J.G."/>
            <person name="Clay O.K."/>
            <person name="Klein B.S."/>
            <person name="Cuomo C.A."/>
        </authorList>
    </citation>
    <scope>NUCLEOTIDE SEQUENCE [LARGE SCALE GENOMIC DNA]</scope>
    <source>
        <strain evidence="9">UAMH 3008</strain>
    </source>
</reference>
<dbReference type="PANTHER" id="PTHR33353">
    <property type="entry name" value="PUTATIVE (AFU_ORTHOLOGUE AFUA_1G12560)-RELATED"/>
    <property type="match status" value="1"/>
</dbReference>
<evidence type="ECO:0000313" key="9">
    <source>
        <dbReference type="Proteomes" id="UP000034164"/>
    </source>
</evidence>
<comment type="subcellular location">
    <subcellularLocation>
        <location evidence="2">Secreted</location>
    </subcellularLocation>
</comment>
<dbReference type="InterPro" id="IPR005103">
    <property type="entry name" value="AA9_LPMO"/>
</dbReference>